<keyword evidence="5" id="KW-0479">Metal-binding</keyword>
<dbReference type="InterPro" id="IPR026054">
    <property type="entry name" value="Nucleoporin"/>
</dbReference>
<dbReference type="GO" id="GO:0006405">
    <property type="term" value="P:RNA export from nucleus"/>
    <property type="evidence" value="ECO:0000318"/>
    <property type="project" value="GO_Central"/>
</dbReference>
<keyword evidence="8" id="KW-0509">mRNA transport</keyword>
<dbReference type="Proteomes" id="UP000018468">
    <property type="component" value="Linkage group LG11"/>
</dbReference>
<feature type="compositionally biased region" description="Low complexity" evidence="21">
    <location>
        <begin position="318"/>
        <end position="329"/>
    </location>
</feature>
<dbReference type="InParanoid" id="W5MNS7"/>
<evidence type="ECO:0000256" key="4">
    <source>
        <dbReference type="ARBA" id="ARBA00022448"/>
    </source>
</evidence>
<dbReference type="FunFam" id="4.10.1060.10:FF:000001">
    <property type="entry name" value="Nuclear pore complex protein Nup153"/>
    <property type="match status" value="4"/>
</dbReference>
<feature type="compositionally biased region" description="Low complexity" evidence="21">
    <location>
        <begin position="1380"/>
        <end position="1391"/>
    </location>
</feature>
<dbReference type="Pfam" id="PF00641">
    <property type="entry name" value="Zn_ribbon_RanBP"/>
    <property type="match status" value="4"/>
</dbReference>
<evidence type="ECO:0000256" key="3">
    <source>
        <dbReference type="ARBA" id="ARBA00004567"/>
    </source>
</evidence>
<comment type="cofactor">
    <cofactor evidence="1">
        <name>Zn(2+)</name>
        <dbReference type="ChEBI" id="CHEBI:29105"/>
    </cofactor>
</comment>
<dbReference type="Gene3D" id="4.10.1060.10">
    <property type="entry name" value="Zinc finger, RanBP2-type"/>
    <property type="match status" value="4"/>
</dbReference>
<dbReference type="GO" id="GO:0031965">
    <property type="term" value="C:nuclear membrane"/>
    <property type="evidence" value="ECO:0007669"/>
    <property type="project" value="UniProtKB-SubCell"/>
</dbReference>
<proteinExistence type="inferred from homology"/>
<dbReference type="EMBL" id="AHAT01020244">
    <property type="status" value="NOT_ANNOTATED_CDS"/>
    <property type="molecule type" value="Genomic_DNA"/>
</dbReference>
<feature type="region of interest" description="Disordered" evidence="21">
    <location>
        <begin position="161"/>
        <end position="196"/>
    </location>
</feature>
<dbReference type="FunCoup" id="W5MNS7">
    <property type="interactions" value="876"/>
</dbReference>
<feature type="compositionally biased region" description="Low complexity" evidence="21">
    <location>
        <begin position="748"/>
        <end position="764"/>
    </location>
</feature>
<feature type="compositionally biased region" description="Basic and acidic residues" evidence="21">
    <location>
        <begin position="1019"/>
        <end position="1034"/>
    </location>
</feature>
<comment type="similarity">
    <text evidence="16">Belongs to the NUP153 family.</text>
</comment>
<feature type="region of interest" description="Disordered" evidence="21">
    <location>
        <begin position="1317"/>
        <end position="1350"/>
    </location>
</feature>
<evidence type="ECO:0000256" key="2">
    <source>
        <dbReference type="ARBA" id="ARBA00004126"/>
    </source>
</evidence>
<dbReference type="SUPFAM" id="SSF90209">
    <property type="entry name" value="Ran binding protein zinc finger-like"/>
    <property type="match status" value="4"/>
</dbReference>
<dbReference type="InterPro" id="IPR001876">
    <property type="entry name" value="Znf_RanBP2"/>
</dbReference>
<dbReference type="Pfam" id="PF08604">
    <property type="entry name" value="Nup153"/>
    <property type="match status" value="1"/>
</dbReference>
<dbReference type="HOGENOM" id="CLU_004629_1_0_1"/>
<evidence type="ECO:0000256" key="17">
    <source>
        <dbReference type="ARBA" id="ARBA00068609"/>
    </source>
</evidence>
<keyword evidence="15" id="KW-0539">Nucleus</keyword>
<dbReference type="PANTHER" id="PTHR23193:SF23">
    <property type="entry name" value="NUCLEAR PORE COMPLEX PROTEIN NUP153"/>
    <property type="match status" value="1"/>
</dbReference>
<feature type="domain" description="RanBP2-type" evidence="22">
    <location>
        <begin position="641"/>
        <end position="670"/>
    </location>
</feature>
<sequence length="1440" mass="147902">MAAAGGGKIRTRRYHIASKPYAKGKQQQGIISRVTDTVKSIVPGWLQKYFKNGEPRDTETEEVREGADEQETHRSSRDPSDEEDVVHLPDRTSTQEPTTSNAEPSTSRSALNFQDVLARPPLNRSHLNLSTLDSPALHSQPSTSTAFPISSSGFSLVKEIKDSTSQHEDDNISTTSGFSSRASDKDVTTSKSTCLPPLWSPEAERFVPHQAGAGLKKPAFNLSVFGNSSSTLANNSVLNSTQLGDSPFYPGKTTYGGAAAVRTSSRIRGTPYQAPVRRQVKAKPISSSSCGVTSATARRILQSLERMSSPLADAKRIPSSLPSPLSTSLDRSDLDVTNFQPKRKKVDSAHPPVQKLVTPTVASVALNKSISFKPSLTPSGSLSSSRKWKENRDRAGRQSNKDAEITVEPPQSTNRFSYPLFSTPAANGTGSSRAGGKMKRERAFQNSSKHTRENETIEVPDLPNTSLPISTSALPTFSFVCPPSTAASVPATSKLISLSSVDNYSQVPSATSSPSCAAFTFSSPIVKATEPNLLPPSPSAGFTFSAPVAKTAPSNSTGKTYPSSVTPAEDILLKNNEVFEGPFKPAKTLKEGSVLDILKGSGFSSPLTSRNTPIPVKPFQTNTSGNSPASGIALGDKFKPAAGSWQCNTCLLQNGPSDGKCVACLSAKPGTDSFKQGPGLGSGSKPSITEPLPSFVDKFRPAAGSWECDTCLVQNKSDVIKCVACETPKPGTGVKPALTMPAVSEPKSTATSSGSSTSSTVAGGTAVSTVSSGVGFGGLFKKKEGAWQCEVCLVENKAEDSKCVACQSTKAGAAPADTTTGPVPLGGSLQGFGDKFKKPEGSWDCDVCCVQNKAEATQCVACQSARPGAKVEPKGMCSKVGFTSLSSNTAASPFTFGIQSSSATESPATTNTGGFTFGDQGGIKFGSTTTDSSASSNNVSSGAFGVSFKFGTSSSASTETDDSKKGDAQAFGSGFKFGITSGITFGTGNSACNHTENKSESTSKPSLEGFSFGLSTPAKAEEKPTEKTEEKKAVVEQTPALSFNFGKPVEKELVVPVSSTPAPAPAPAAPVFAFGKLEEKQDTGNSSSGFLFNSGKEAEKSAPQLGFSFGKTAPPKEETKSAFSFAKPAENQDAAEPPKPAFAFGAAAAEQGAPKPAFSFLAGGSSSTAPVAPTTAASLFGNASSSATSNPAPAFVFGQGSSSEGTPAKTFMFGSQETKPPAAPGAGTTVQPFMFGSSNATPPFNFVATAPSTASSTVHSVGSSAPPFVFGSASSSSSTSAPAFGVNQAPAFGQGSSQPSAPAFGSAAASLFSAGSQPASFGSPANSQAPVFGQQNNQQPAFGSTAAPANPGGGFQFGATSAFGAPTSGGVFTFGGPGASSGPSTAPAVPTQPSAPTAGFSFSQPPAFNIGSAKSSFNTPTPGQHSIAGRKIKTAVRRRK</sequence>
<keyword evidence="11" id="KW-0811">Translocation</keyword>
<evidence type="ECO:0000256" key="16">
    <source>
        <dbReference type="ARBA" id="ARBA00060842"/>
    </source>
</evidence>
<evidence type="ECO:0000256" key="21">
    <source>
        <dbReference type="SAM" id="MobiDB-lite"/>
    </source>
</evidence>
<feature type="compositionally biased region" description="Basic and acidic residues" evidence="21">
    <location>
        <begin position="161"/>
        <end position="170"/>
    </location>
</feature>
<name>W5MNS7_LEPOC</name>
<dbReference type="Ensembl" id="ENSLOCT00000010048.1">
    <property type="protein sequence ID" value="ENSLOCP00000010036.1"/>
    <property type="gene ID" value="ENSLOCG00000008267.1"/>
</dbReference>
<dbReference type="GeneTree" id="ENSGT00940000153253"/>
<feature type="region of interest" description="Disordered" evidence="21">
    <location>
        <begin position="311"/>
        <end position="332"/>
    </location>
</feature>
<keyword evidence="24" id="KW-1185">Reference proteome</keyword>
<dbReference type="InterPro" id="IPR013913">
    <property type="entry name" value="Nup153_N"/>
</dbReference>
<evidence type="ECO:0000313" key="24">
    <source>
        <dbReference type="Proteomes" id="UP000018468"/>
    </source>
</evidence>
<keyword evidence="6" id="KW-0677">Repeat</keyword>
<dbReference type="GO" id="GO:0051028">
    <property type="term" value="P:mRNA transport"/>
    <property type="evidence" value="ECO:0007669"/>
    <property type="project" value="UniProtKB-KW"/>
</dbReference>
<evidence type="ECO:0000256" key="11">
    <source>
        <dbReference type="ARBA" id="ARBA00023010"/>
    </source>
</evidence>
<keyword evidence="14" id="KW-0472">Membrane</keyword>
<evidence type="ECO:0000259" key="22">
    <source>
        <dbReference type="PROSITE" id="PS50199"/>
    </source>
</evidence>
<dbReference type="PANTHER" id="PTHR23193">
    <property type="entry name" value="NUCLEAR PORE COMPLEX PROTEIN NUP"/>
    <property type="match status" value="1"/>
</dbReference>
<dbReference type="GO" id="GO:0001525">
    <property type="term" value="P:angiogenesis"/>
    <property type="evidence" value="ECO:0007669"/>
    <property type="project" value="Ensembl"/>
</dbReference>
<evidence type="ECO:0000256" key="14">
    <source>
        <dbReference type="ARBA" id="ARBA00023136"/>
    </source>
</evidence>
<comment type="subcellular location">
    <subcellularLocation>
        <location evidence="2">Nucleus membrane</location>
    </subcellularLocation>
    <subcellularLocation>
        <location evidence="3">Nucleus</location>
        <location evidence="3">Nuclear pore complex</location>
    </subcellularLocation>
</comment>
<protein>
    <recommendedName>
        <fullName evidence="17">Nuclear pore complex protein Nup153</fullName>
    </recommendedName>
    <alternativeName>
        <fullName evidence="19">153 kDa nucleoporin</fullName>
    </alternativeName>
    <alternativeName>
        <fullName evidence="18">Nucleoporin Nup153</fullName>
    </alternativeName>
</protein>
<feature type="compositionally biased region" description="Basic and acidic residues" evidence="21">
    <location>
        <begin position="387"/>
        <end position="404"/>
    </location>
</feature>
<dbReference type="InterPro" id="IPR036443">
    <property type="entry name" value="Znf_RanBP2_sf"/>
</dbReference>
<dbReference type="GO" id="GO:0008270">
    <property type="term" value="F:zinc ion binding"/>
    <property type="evidence" value="ECO:0007669"/>
    <property type="project" value="UniProtKB-KW"/>
</dbReference>
<reference evidence="23" key="3">
    <citation type="submission" date="2025-09" db="UniProtKB">
        <authorList>
            <consortium name="Ensembl"/>
        </authorList>
    </citation>
    <scope>IDENTIFICATION</scope>
</reference>
<dbReference type="SMART" id="SM00547">
    <property type="entry name" value="ZnF_RBZ"/>
    <property type="match status" value="4"/>
</dbReference>
<evidence type="ECO:0000256" key="15">
    <source>
        <dbReference type="ARBA" id="ARBA00023242"/>
    </source>
</evidence>
<evidence type="ECO:0000256" key="12">
    <source>
        <dbReference type="ARBA" id="ARBA00023125"/>
    </source>
</evidence>
<feature type="compositionally biased region" description="Polar residues" evidence="21">
    <location>
        <begin position="1392"/>
        <end position="1424"/>
    </location>
</feature>
<dbReference type="PROSITE" id="PS50199">
    <property type="entry name" value="ZF_RANBP2_2"/>
    <property type="match status" value="4"/>
</dbReference>
<feature type="region of interest" description="Disordered" evidence="21">
    <location>
        <begin position="46"/>
        <end position="112"/>
    </location>
</feature>
<organism evidence="23 24">
    <name type="scientific">Lepisosteus oculatus</name>
    <name type="common">Spotted gar</name>
    <dbReference type="NCBI Taxonomy" id="7918"/>
    <lineage>
        <taxon>Eukaryota</taxon>
        <taxon>Metazoa</taxon>
        <taxon>Chordata</taxon>
        <taxon>Craniata</taxon>
        <taxon>Vertebrata</taxon>
        <taxon>Euteleostomi</taxon>
        <taxon>Actinopterygii</taxon>
        <taxon>Neopterygii</taxon>
        <taxon>Holostei</taxon>
        <taxon>Semionotiformes</taxon>
        <taxon>Lepisosteidae</taxon>
        <taxon>Lepisosteus</taxon>
    </lineage>
</organism>
<dbReference type="PROSITE" id="PS01358">
    <property type="entry name" value="ZF_RANBP2_1"/>
    <property type="match status" value="4"/>
</dbReference>
<reference evidence="24" key="1">
    <citation type="submission" date="2011-12" db="EMBL/GenBank/DDBJ databases">
        <title>The Draft Genome of Lepisosteus oculatus.</title>
        <authorList>
            <consortium name="The Broad Institute Genome Assembly &amp; Analysis Group"/>
            <consortium name="Computational R&amp;D Group"/>
            <consortium name="and Sequencing Platform"/>
            <person name="Di Palma F."/>
            <person name="Alfoldi J."/>
            <person name="Johnson J."/>
            <person name="Berlin A."/>
            <person name="Gnerre S."/>
            <person name="Jaffe D."/>
            <person name="MacCallum I."/>
            <person name="Young S."/>
            <person name="Walker B.J."/>
            <person name="Lander E.S."/>
            <person name="Lindblad-Toh K."/>
        </authorList>
    </citation>
    <scope>NUCLEOTIDE SEQUENCE [LARGE SCALE GENOMIC DNA]</scope>
</reference>
<evidence type="ECO:0000256" key="10">
    <source>
        <dbReference type="ARBA" id="ARBA00022927"/>
    </source>
</evidence>
<feature type="compositionally biased region" description="Low complexity" evidence="21">
    <location>
        <begin position="374"/>
        <end position="385"/>
    </location>
</feature>
<dbReference type="GO" id="GO:0005643">
    <property type="term" value="C:nuclear pore"/>
    <property type="evidence" value="ECO:0000318"/>
    <property type="project" value="GO_Central"/>
</dbReference>
<evidence type="ECO:0000256" key="7">
    <source>
        <dbReference type="ARBA" id="ARBA00022771"/>
    </source>
</evidence>
<feature type="compositionally biased region" description="Polar residues" evidence="21">
    <location>
        <begin position="172"/>
        <end position="181"/>
    </location>
</feature>
<dbReference type="GO" id="GO:0003677">
    <property type="term" value="F:DNA binding"/>
    <property type="evidence" value="ECO:0007669"/>
    <property type="project" value="UniProtKB-KW"/>
</dbReference>
<dbReference type="STRING" id="7918.ENSLOCP00000010036"/>
<evidence type="ECO:0000256" key="20">
    <source>
        <dbReference type="PROSITE-ProRule" id="PRU00322"/>
    </source>
</evidence>
<evidence type="ECO:0000256" key="19">
    <source>
        <dbReference type="ARBA" id="ARBA00079437"/>
    </source>
</evidence>
<keyword evidence="13" id="KW-0906">Nuclear pore complex</keyword>
<dbReference type="Bgee" id="ENSLOCG00000008267">
    <property type="expression patterns" value="Expressed in ovary and 13 other cell types or tissues"/>
</dbReference>
<dbReference type="GO" id="GO:0006606">
    <property type="term" value="P:protein import into nucleus"/>
    <property type="evidence" value="ECO:0000318"/>
    <property type="project" value="GO_Central"/>
</dbReference>
<dbReference type="GO" id="GO:0017056">
    <property type="term" value="F:structural constituent of nuclear pore"/>
    <property type="evidence" value="ECO:0000318"/>
    <property type="project" value="GO_Central"/>
</dbReference>
<feature type="region of interest" description="Disordered" evidence="21">
    <location>
        <begin position="1"/>
        <end position="30"/>
    </location>
</feature>
<feature type="compositionally biased region" description="Polar residues" evidence="21">
    <location>
        <begin position="1318"/>
        <end position="1342"/>
    </location>
</feature>
<feature type="compositionally biased region" description="Basic residues" evidence="21">
    <location>
        <begin position="1428"/>
        <end position="1440"/>
    </location>
</feature>
<evidence type="ECO:0000256" key="6">
    <source>
        <dbReference type="ARBA" id="ARBA00022737"/>
    </source>
</evidence>
<feature type="region of interest" description="Disordered" evidence="21">
    <location>
        <begin position="373"/>
        <end position="438"/>
    </location>
</feature>
<keyword evidence="10" id="KW-0653">Protein transport</keyword>
<feature type="region of interest" description="Disordered" evidence="21">
    <location>
        <begin position="744"/>
        <end position="764"/>
    </location>
</feature>
<keyword evidence="9" id="KW-0862">Zinc</keyword>
<evidence type="ECO:0000256" key="8">
    <source>
        <dbReference type="ARBA" id="ARBA00022816"/>
    </source>
</evidence>
<feature type="domain" description="RanBP2-type" evidence="22">
    <location>
        <begin position="839"/>
        <end position="868"/>
    </location>
</feature>
<keyword evidence="7 20" id="KW-0863">Zinc-finger</keyword>
<keyword evidence="4" id="KW-0813">Transport</keyword>
<accession>W5MNS7</accession>
<dbReference type="OMA" id="SASEWEC"/>
<feature type="domain" description="RanBP2-type" evidence="22">
    <location>
        <begin position="702"/>
        <end position="731"/>
    </location>
</feature>
<evidence type="ECO:0000256" key="5">
    <source>
        <dbReference type="ARBA" id="ARBA00022723"/>
    </source>
</evidence>
<dbReference type="GO" id="GO:0008139">
    <property type="term" value="F:nuclear localization sequence binding"/>
    <property type="evidence" value="ECO:0000318"/>
    <property type="project" value="GO_Central"/>
</dbReference>
<feature type="compositionally biased region" description="Polar residues" evidence="21">
    <location>
        <begin position="91"/>
        <end position="112"/>
    </location>
</feature>
<keyword evidence="12" id="KW-0238">DNA-binding</keyword>
<feature type="domain" description="RanBP2-type" evidence="22">
    <location>
        <begin position="783"/>
        <end position="812"/>
    </location>
</feature>
<feature type="compositionally biased region" description="Basic and acidic residues" evidence="21">
    <location>
        <begin position="51"/>
        <end position="90"/>
    </location>
</feature>
<evidence type="ECO:0000256" key="18">
    <source>
        <dbReference type="ARBA" id="ARBA00078197"/>
    </source>
</evidence>
<evidence type="ECO:0000313" key="23">
    <source>
        <dbReference type="Ensembl" id="ENSLOCP00000010036.1"/>
    </source>
</evidence>
<evidence type="ECO:0000256" key="13">
    <source>
        <dbReference type="ARBA" id="ARBA00023132"/>
    </source>
</evidence>
<feature type="region of interest" description="Disordered" evidence="21">
    <location>
        <begin position="993"/>
        <end position="1035"/>
    </location>
</feature>
<dbReference type="eggNOG" id="KOG4719">
    <property type="taxonomic scope" value="Eukaryota"/>
</dbReference>
<evidence type="ECO:0000256" key="1">
    <source>
        <dbReference type="ARBA" id="ARBA00001947"/>
    </source>
</evidence>
<feature type="region of interest" description="Disordered" evidence="21">
    <location>
        <begin position="1374"/>
        <end position="1440"/>
    </location>
</feature>
<evidence type="ECO:0000256" key="9">
    <source>
        <dbReference type="ARBA" id="ARBA00022833"/>
    </source>
</evidence>
<reference evidence="23" key="2">
    <citation type="submission" date="2025-08" db="UniProtKB">
        <authorList>
            <consortium name="Ensembl"/>
        </authorList>
    </citation>
    <scope>IDENTIFICATION</scope>
</reference>